<dbReference type="GO" id="GO:0004222">
    <property type="term" value="F:metalloendopeptidase activity"/>
    <property type="evidence" value="ECO:0007669"/>
    <property type="project" value="InterPro"/>
</dbReference>
<dbReference type="Gene3D" id="3.40.390.10">
    <property type="entry name" value="Collagenase (Catalytic Domain)"/>
    <property type="match status" value="1"/>
</dbReference>
<evidence type="ECO:0000313" key="11">
    <source>
        <dbReference type="Proteomes" id="UP000275281"/>
    </source>
</evidence>
<feature type="signal peptide" evidence="8">
    <location>
        <begin position="1"/>
        <end position="28"/>
    </location>
</feature>
<keyword evidence="5 7" id="KW-0862">Zinc</keyword>
<dbReference type="SUPFAM" id="SSF55486">
    <property type="entry name" value="Metalloproteases ('zincins'), catalytic domain"/>
    <property type="match status" value="1"/>
</dbReference>
<dbReference type="InterPro" id="IPR024077">
    <property type="entry name" value="Neurolysin/TOP_dom2"/>
</dbReference>
<reference evidence="10 11" key="1">
    <citation type="submission" date="2018-11" db="EMBL/GenBank/DDBJ databases">
        <authorList>
            <person name="Ye M.-Q."/>
            <person name="Du Z.-J."/>
        </authorList>
    </citation>
    <scope>NUCLEOTIDE SEQUENCE [LARGE SCALE GENOMIC DNA]</scope>
    <source>
        <strain evidence="10 11">U0105</strain>
    </source>
</reference>
<evidence type="ECO:0000256" key="6">
    <source>
        <dbReference type="ARBA" id="ARBA00023049"/>
    </source>
</evidence>
<organism evidence="10 11">
    <name type="scientific">Alteromonas sediminis</name>
    <dbReference type="NCBI Taxonomy" id="2259342"/>
    <lineage>
        <taxon>Bacteria</taxon>
        <taxon>Pseudomonadati</taxon>
        <taxon>Pseudomonadota</taxon>
        <taxon>Gammaproteobacteria</taxon>
        <taxon>Alteromonadales</taxon>
        <taxon>Alteromonadaceae</taxon>
        <taxon>Alteromonas/Salinimonas group</taxon>
        <taxon>Alteromonas</taxon>
    </lineage>
</organism>
<evidence type="ECO:0000256" key="5">
    <source>
        <dbReference type="ARBA" id="ARBA00022833"/>
    </source>
</evidence>
<dbReference type="Gene3D" id="1.20.1050.40">
    <property type="entry name" value="Endopeptidase. Chain P, domain 1"/>
    <property type="match status" value="1"/>
</dbReference>
<dbReference type="GO" id="GO:0004180">
    <property type="term" value="F:carboxypeptidase activity"/>
    <property type="evidence" value="ECO:0007669"/>
    <property type="project" value="TreeGrafter"/>
</dbReference>
<evidence type="ECO:0000256" key="8">
    <source>
        <dbReference type="SAM" id="SignalP"/>
    </source>
</evidence>
<keyword evidence="8" id="KW-0732">Signal</keyword>
<comment type="caution">
    <text evidence="10">The sequence shown here is derived from an EMBL/GenBank/DDBJ whole genome shotgun (WGS) entry which is preliminary data.</text>
</comment>
<evidence type="ECO:0000313" key="10">
    <source>
        <dbReference type="EMBL" id="RPJ66634.1"/>
    </source>
</evidence>
<evidence type="ECO:0000256" key="7">
    <source>
        <dbReference type="RuleBase" id="RU003435"/>
    </source>
</evidence>
<evidence type="ECO:0000256" key="1">
    <source>
        <dbReference type="ARBA" id="ARBA00006040"/>
    </source>
</evidence>
<dbReference type="Proteomes" id="UP000275281">
    <property type="component" value="Unassembled WGS sequence"/>
</dbReference>
<evidence type="ECO:0000256" key="3">
    <source>
        <dbReference type="ARBA" id="ARBA00022723"/>
    </source>
</evidence>
<accession>A0A3N5Z7G6</accession>
<dbReference type="GO" id="GO:0006508">
    <property type="term" value="P:proteolysis"/>
    <property type="evidence" value="ECO:0007669"/>
    <property type="project" value="UniProtKB-KW"/>
</dbReference>
<evidence type="ECO:0000259" key="9">
    <source>
        <dbReference type="Pfam" id="PF01432"/>
    </source>
</evidence>
<dbReference type="AlphaFoldDB" id="A0A3N5Z7G6"/>
<feature type="domain" description="Peptidase M3A/M3B catalytic" evidence="9">
    <location>
        <begin position="275"/>
        <end position="722"/>
    </location>
</feature>
<dbReference type="Gene3D" id="1.10.1370.10">
    <property type="entry name" value="Neurolysin, domain 3"/>
    <property type="match status" value="1"/>
</dbReference>
<protein>
    <submittedName>
        <fullName evidence="10">M3 family peptidase</fullName>
    </submittedName>
</protein>
<dbReference type="EMBL" id="RPOK01000003">
    <property type="protein sequence ID" value="RPJ66634.1"/>
    <property type="molecule type" value="Genomic_DNA"/>
</dbReference>
<comment type="similarity">
    <text evidence="1 7">Belongs to the peptidase M3 family.</text>
</comment>
<dbReference type="GO" id="GO:0046872">
    <property type="term" value="F:metal ion binding"/>
    <property type="evidence" value="ECO:0007669"/>
    <property type="project" value="UniProtKB-UniRule"/>
</dbReference>
<evidence type="ECO:0000256" key="4">
    <source>
        <dbReference type="ARBA" id="ARBA00022801"/>
    </source>
</evidence>
<sequence>MPTYNVNKWAPAGAVALALLIGGCSKPAQDTSAEQKDNTATEQPAVVADANPFFQDWDTPFGAPPFELIKTEHFLPAFEKAIAMHKAQIDEIANADSNPTFENTIDQMELAGAELQRVSRVFFNLTSTESNKEMQELQRTISPMLTRHSNQIQMNEALFNRVDTVYKTREEANLNAEQVRLIERLYNGFIRSGANLDAKQRARLAEINERISTLTTEFSQNQLNDTREFTLVLEESDLDGLSQGQIDAAAAAANSRGLEGKYVITLQRSSVEPFLQFSERRDLREKAFKGWAMRGDNDNEFDNKAVISEIVNLRIERAQLLGYKHHSDYVLSNTMAKTPEAAMDLLLKVWEPAVEKANQERTWIKEVMAEEGVEHELEPWDWRFYAEKVRKAKFNLDQSEVTQYFELENMIKAQFYVAERLFGLTFEERKDIPVYNPVVRVWEVKDVTGNSVGLFFGDYYARDTKRTGAWMSSFRTQQKLAGDVKPLIINNMNLNKPADGQPTLMTYSDATTLFHEFGHALHGLLSNVTYPTLAGTSVPRDWVEFPAQLYEHFIAQPYILEKFARHYQTNEPMPAELLQRIKDASTFNQGFATIEFTASALVDMAYHKLTEQQDINVRAFEEEILNGYGKPKEIIMRHRSTHFGHIFAGGYHSAYYAYMWSEILDADGFDAFVEAGDIFDEATAKKLYDFIYSRGDTLDYLEAYTGFRGREPNTDALLRNRGLVSGD</sequence>
<name>A0A3N5Z7G6_9ALTE</name>
<dbReference type="CDD" id="cd06456">
    <property type="entry name" value="M3A_DCP"/>
    <property type="match status" value="1"/>
</dbReference>
<keyword evidence="4 7" id="KW-0378">Hydrolase</keyword>
<feature type="chain" id="PRO_5018031290" evidence="8">
    <location>
        <begin position="29"/>
        <end position="727"/>
    </location>
</feature>
<comment type="cofactor">
    <cofactor evidence="7">
        <name>Zn(2+)</name>
        <dbReference type="ChEBI" id="CHEBI:29105"/>
    </cofactor>
    <text evidence="7">Binds 1 zinc ion.</text>
</comment>
<dbReference type="PANTHER" id="PTHR43660">
    <property type="entry name" value="DIPEPTIDYL CARBOXYPEPTIDASE"/>
    <property type="match status" value="1"/>
</dbReference>
<dbReference type="InterPro" id="IPR001567">
    <property type="entry name" value="Pept_M3A_M3B_dom"/>
</dbReference>
<dbReference type="InterPro" id="IPR045090">
    <property type="entry name" value="Pept_M3A_M3B"/>
</dbReference>
<dbReference type="InterPro" id="IPR024080">
    <property type="entry name" value="Neurolysin/TOP_N"/>
</dbReference>
<dbReference type="FunFam" id="3.40.390.10:FF:000009">
    <property type="entry name" value="Oligopeptidase A"/>
    <property type="match status" value="1"/>
</dbReference>
<dbReference type="PANTHER" id="PTHR43660:SF1">
    <property type="entry name" value="DIPEPTIDYL CARBOXYPEPTIDASE"/>
    <property type="match status" value="1"/>
</dbReference>
<dbReference type="Pfam" id="PF01432">
    <property type="entry name" value="Peptidase_M3"/>
    <property type="match status" value="1"/>
</dbReference>
<keyword evidence="6 7" id="KW-0482">Metalloprotease</keyword>
<proteinExistence type="inferred from homology"/>
<dbReference type="OrthoDB" id="9773538at2"/>
<keyword evidence="3 7" id="KW-0479">Metal-binding</keyword>
<dbReference type="InterPro" id="IPR034005">
    <property type="entry name" value="M3A_DCP"/>
</dbReference>
<dbReference type="InterPro" id="IPR024079">
    <property type="entry name" value="MetalloPept_cat_dom_sf"/>
</dbReference>
<dbReference type="GO" id="GO:0005829">
    <property type="term" value="C:cytosol"/>
    <property type="evidence" value="ECO:0007669"/>
    <property type="project" value="TreeGrafter"/>
</dbReference>
<dbReference type="RefSeq" id="WP_124027991.1">
    <property type="nucleotide sequence ID" value="NZ_JBHRSN010000006.1"/>
</dbReference>
<gene>
    <name evidence="10" type="ORF">DRW07_11165</name>
</gene>
<evidence type="ECO:0000256" key="2">
    <source>
        <dbReference type="ARBA" id="ARBA00022670"/>
    </source>
</evidence>
<keyword evidence="11" id="KW-1185">Reference proteome</keyword>
<keyword evidence="2 7" id="KW-0645">Protease</keyword>